<dbReference type="Proteomes" id="UP001151518">
    <property type="component" value="Unassembled WGS sequence"/>
</dbReference>
<proteinExistence type="predicted"/>
<comment type="caution">
    <text evidence="3">The sequence shown here is derived from an EMBL/GenBank/DDBJ whole genome shotgun (WGS) entry which is preliminary data.</text>
</comment>
<evidence type="ECO:0000313" key="4">
    <source>
        <dbReference type="Proteomes" id="UP001151518"/>
    </source>
</evidence>
<organism evidence="3 4">
    <name type="scientific">Coemansia spiralis</name>
    <dbReference type="NCBI Taxonomy" id="417178"/>
    <lineage>
        <taxon>Eukaryota</taxon>
        <taxon>Fungi</taxon>
        <taxon>Fungi incertae sedis</taxon>
        <taxon>Zoopagomycota</taxon>
        <taxon>Kickxellomycotina</taxon>
        <taxon>Kickxellomycetes</taxon>
        <taxon>Kickxellales</taxon>
        <taxon>Kickxellaceae</taxon>
        <taxon>Coemansia</taxon>
    </lineage>
</organism>
<evidence type="ECO:0000256" key="1">
    <source>
        <dbReference type="ARBA" id="ARBA00022801"/>
    </source>
</evidence>
<dbReference type="InterPro" id="IPR013094">
    <property type="entry name" value="AB_hydrolase_3"/>
</dbReference>
<dbReference type="PANTHER" id="PTHR48081">
    <property type="entry name" value="AB HYDROLASE SUPERFAMILY PROTEIN C4A8.06C"/>
    <property type="match status" value="1"/>
</dbReference>
<dbReference type="EMBL" id="JANBTW010000023">
    <property type="protein sequence ID" value="KAJ2678188.1"/>
    <property type="molecule type" value="Genomic_DNA"/>
</dbReference>
<dbReference type="Pfam" id="PF07859">
    <property type="entry name" value="Abhydrolase_3"/>
    <property type="match status" value="1"/>
</dbReference>
<reference evidence="3" key="1">
    <citation type="submission" date="2022-07" db="EMBL/GenBank/DDBJ databases">
        <title>Phylogenomic reconstructions and comparative analyses of Kickxellomycotina fungi.</title>
        <authorList>
            <person name="Reynolds N.K."/>
            <person name="Stajich J.E."/>
            <person name="Barry K."/>
            <person name="Grigoriev I.V."/>
            <person name="Crous P."/>
            <person name="Smith M.E."/>
        </authorList>
    </citation>
    <scope>NUCLEOTIDE SEQUENCE</scope>
    <source>
        <strain evidence="3">NRRL 3115</strain>
    </source>
</reference>
<name>A0A9W8G8S4_9FUNG</name>
<dbReference type="InterPro" id="IPR029058">
    <property type="entry name" value="AB_hydrolase_fold"/>
</dbReference>
<protein>
    <recommendedName>
        <fullName evidence="2">Alpha/beta hydrolase fold-3 domain-containing protein</fullName>
    </recommendedName>
</protein>
<dbReference type="InterPro" id="IPR050300">
    <property type="entry name" value="GDXG_lipolytic_enzyme"/>
</dbReference>
<evidence type="ECO:0000259" key="2">
    <source>
        <dbReference type="Pfam" id="PF07859"/>
    </source>
</evidence>
<accession>A0A9W8G8S4</accession>
<dbReference type="Gene3D" id="3.40.50.1820">
    <property type="entry name" value="alpha/beta hydrolase"/>
    <property type="match status" value="1"/>
</dbReference>
<keyword evidence="1" id="KW-0378">Hydrolase</keyword>
<feature type="domain" description="Alpha/beta hydrolase fold-3" evidence="2">
    <location>
        <begin position="140"/>
        <end position="340"/>
    </location>
</feature>
<dbReference type="GO" id="GO:0016787">
    <property type="term" value="F:hydrolase activity"/>
    <property type="evidence" value="ECO:0007669"/>
    <property type="project" value="UniProtKB-KW"/>
</dbReference>
<dbReference type="PANTHER" id="PTHR48081:SF8">
    <property type="entry name" value="ALPHA_BETA HYDROLASE FOLD-3 DOMAIN-CONTAINING PROTEIN-RELATED"/>
    <property type="match status" value="1"/>
</dbReference>
<sequence length="384" mass="43604">MASKLNTQDVSTILSRLPGVGNEEFTEKERDYILKLAHSKNIRPKEAHDKSTGADMLEGVDIPRFVGRYDIREYQLPQEQPKYNVDDEAIQCKLSDIYEQDRDGLLEDGHDMVIASSTDLCLDPSAELLNKPVVEGERIVLFLNGGGFIMSDTAALKWFYLRISKELGQRVFVPRYNIAPKHVFPRALHDVYTAYSHLIVQGFKPENINLMGTSSGGQLAVALMLLLDMHKRQMVSSCLLLSPMLDLTMTQDSWERNQEICVLPHYPISDPKCLSRIYYGPTSASVEELDKQFRHPLISPLFCDPTRLPPMQIQVGEDDVLVDDSKEFALKVNKAHSQNNRQPYAELITYPGRNHFSIARGKSLLDKLYGNMRRFIDGVHNDCC</sequence>
<dbReference type="SUPFAM" id="SSF53474">
    <property type="entry name" value="alpha/beta-Hydrolases"/>
    <property type="match status" value="1"/>
</dbReference>
<gene>
    <name evidence="3" type="ORF">GGI25_002539</name>
</gene>
<dbReference type="OrthoDB" id="408631at2759"/>
<evidence type="ECO:0000313" key="3">
    <source>
        <dbReference type="EMBL" id="KAJ2678188.1"/>
    </source>
</evidence>
<dbReference type="AlphaFoldDB" id="A0A9W8G8S4"/>